<evidence type="ECO:0000256" key="7">
    <source>
        <dbReference type="SAM" id="Phobius"/>
    </source>
</evidence>
<dbReference type="InterPro" id="IPR006710">
    <property type="entry name" value="Glyco_hydro_43"/>
</dbReference>
<proteinExistence type="inferred from homology"/>
<sequence>MVLTLKALYQNLLRELKISFNLFMFVFMQGAFFKIFIAKKGGAMFQKELKKKEILSINLSVKEEEKVSGVNEEIIKLSLDGNTKTETYEGSVVSGNAVITKAKSLFASYRFGIVLKGNDGSNVYVNATANIKTNEEYKLMEDDIYDSLGYYPCDEDKFLSSSDKLTEVFAKDAKAYLEVKGSDYVLHVYVIEGKKQAVNPYLPHFEYVPDGEPYVFDGRVYVYGSHDIYNGAVFCMGDYVCYSAPIDDLGNWRYEGVIYKKTKDPANTDGTMCLYAPDITIGPDGKYYLYYVLDHLPIVSVAVCDTPAGEFEFHGYVHYADGTKLGEKEGDEPSFDPGVITEGDKTYLYLGFCGPGDTSRTGSFVTVLDKDMVTIIENPKLVAPGCMNKEFAPDFNEHPFFEAPSIRKRNGKYYFVYSSAAMHELCYAMSDSPVGPFTYGGVIVSNCDLGIDTYKDGKTPVAPGANNHGSIIEIGDEWYIFYHRHTNNTWYCRQGCAEKISFNEDGTINQVEITSCGLNGGPLVGKGKYPAYIACHVYKKDMGVYIGQSEVPFIKQDGADGDKRLSFVHNVTENSGIGFKYFEFNGVKKVRVFARGYGMGFIEIRTSMDGEVLGKAQVHHTNHWQVYDIDAAIPDGVSPLYITYSGGGSIEIQEFELV</sequence>
<dbReference type="PANTHER" id="PTHR43772:SF2">
    <property type="entry name" value="PUTATIVE (AFU_ORTHOLOGUE AFUA_2G04480)-RELATED"/>
    <property type="match status" value="1"/>
</dbReference>
<dbReference type="Pfam" id="PF04616">
    <property type="entry name" value="Glyco_hydro_43"/>
    <property type="match status" value="1"/>
</dbReference>
<gene>
    <name evidence="8" type="ORF">SAMN02745111_00588</name>
</gene>
<dbReference type="Gene3D" id="2.60.120.260">
    <property type="entry name" value="Galactose-binding domain-like"/>
    <property type="match status" value="1"/>
</dbReference>
<dbReference type="GO" id="GO:0045493">
    <property type="term" value="P:xylan catabolic process"/>
    <property type="evidence" value="ECO:0007669"/>
    <property type="project" value="UniProtKB-KW"/>
</dbReference>
<dbReference type="CDD" id="cd18620">
    <property type="entry name" value="GH43_XylA-like"/>
    <property type="match status" value="1"/>
</dbReference>
<accession>A0A1T4VAE7</accession>
<dbReference type="EMBL" id="FUXZ01000003">
    <property type="protein sequence ID" value="SKA61893.1"/>
    <property type="molecule type" value="Genomic_DNA"/>
</dbReference>
<keyword evidence="3 8" id="KW-0378">Hydrolase</keyword>
<dbReference type="STRING" id="39495.SAMN02745111_00588"/>
<comment type="similarity">
    <text evidence="1">Belongs to the glycosyl hydrolase 43 family.</text>
</comment>
<name>A0A1T4VAE7_9FIRM</name>
<dbReference type="SUPFAM" id="SSF75005">
    <property type="entry name" value="Arabinanase/levansucrase/invertase"/>
    <property type="match status" value="1"/>
</dbReference>
<dbReference type="Gene3D" id="2.115.10.20">
    <property type="entry name" value="Glycosyl hydrolase domain, family 43"/>
    <property type="match status" value="1"/>
</dbReference>
<organism evidence="8 9">
    <name type="scientific">Eubacterium uniforme</name>
    <dbReference type="NCBI Taxonomy" id="39495"/>
    <lineage>
        <taxon>Bacteria</taxon>
        <taxon>Bacillati</taxon>
        <taxon>Bacillota</taxon>
        <taxon>Clostridia</taxon>
        <taxon>Eubacteriales</taxon>
        <taxon>Eubacteriaceae</taxon>
        <taxon>Eubacterium</taxon>
    </lineage>
</organism>
<evidence type="ECO:0000256" key="1">
    <source>
        <dbReference type="ARBA" id="ARBA00009865"/>
    </source>
</evidence>
<dbReference type="CDD" id="cd04084">
    <property type="entry name" value="CBM6_xylanase-like"/>
    <property type="match status" value="1"/>
</dbReference>
<keyword evidence="2" id="KW-0858">Xylan degradation</keyword>
<reference evidence="8 9" key="1">
    <citation type="submission" date="2017-02" db="EMBL/GenBank/DDBJ databases">
        <authorList>
            <person name="Peterson S.W."/>
        </authorList>
    </citation>
    <scope>NUCLEOTIDE SEQUENCE [LARGE SCALE GENOMIC DNA]</scope>
    <source>
        <strain evidence="8 9">ATCC 35992</strain>
    </source>
</reference>
<feature type="site" description="Important for catalytic activity, responsible for pKa modulation of the active site Glu and correct orientation of both the proton donor and substrate" evidence="6">
    <location>
        <position position="336"/>
    </location>
</feature>
<feature type="transmembrane region" description="Helical" evidence="7">
    <location>
        <begin position="20"/>
        <end position="37"/>
    </location>
</feature>
<keyword evidence="7" id="KW-0472">Membrane</keyword>
<evidence type="ECO:0000313" key="9">
    <source>
        <dbReference type="Proteomes" id="UP000190814"/>
    </source>
</evidence>
<protein>
    <submittedName>
        <fullName evidence="8">Glycosyl hydrolases family 43</fullName>
    </submittedName>
</protein>
<evidence type="ECO:0000256" key="5">
    <source>
        <dbReference type="ARBA" id="ARBA00023295"/>
    </source>
</evidence>
<keyword evidence="7" id="KW-0812">Transmembrane</keyword>
<dbReference type="PANTHER" id="PTHR43772">
    <property type="entry name" value="ENDO-1,4-BETA-XYLANASE"/>
    <property type="match status" value="1"/>
</dbReference>
<evidence type="ECO:0000256" key="6">
    <source>
        <dbReference type="PIRSR" id="PIRSR606710-2"/>
    </source>
</evidence>
<keyword evidence="4" id="KW-0119">Carbohydrate metabolism</keyword>
<dbReference type="Proteomes" id="UP000190814">
    <property type="component" value="Unassembled WGS sequence"/>
</dbReference>
<keyword evidence="5" id="KW-0326">Glycosidase</keyword>
<evidence type="ECO:0000313" key="8">
    <source>
        <dbReference type="EMBL" id="SKA61893.1"/>
    </source>
</evidence>
<keyword evidence="2" id="KW-0624">Polysaccharide degradation</keyword>
<evidence type="ECO:0000256" key="2">
    <source>
        <dbReference type="ARBA" id="ARBA00022651"/>
    </source>
</evidence>
<dbReference type="InterPro" id="IPR052176">
    <property type="entry name" value="Glycosyl_Hydrlase_43_Enz"/>
</dbReference>
<dbReference type="GO" id="GO:0004553">
    <property type="term" value="F:hydrolase activity, hydrolyzing O-glycosyl compounds"/>
    <property type="evidence" value="ECO:0007669"/>
    <property type="project" value="InterPro"/>
</dbReference>
<evidence type="ECO:0000256" key="3">
    <source>
        <dbReference type="ARBA" id="ARBA00022801"/>
    </source>
</evidence>
<evidence type="ECO:0000256" key="4">
    <source>
        <dbReference type="ARBA" id="ARBA00023277"/>
    </source>
</evidence>
<dbReference type="AlphaFoldDB" id="A0A1T4VAE7"/>
<keyword evidence="9" id="KW-1185">Reference proteome</keyword>
<keyword evidence="7" id="KW-1133">Transmembrane helix</keyword>
<dbReference type="InterPro" id="IPR023296">
    <property type="entry name" value="Glyco_hydro_beta-prop_sf"/>
</dbReference>